<evidence type="ECO:0000256" key="4">
    <source>
        <dbReference type="PROSITE-ProRule" id="PRU00134"/>
    </source>
</evidence>
<evidence type="ECO:0000256" key="1">
    <source>
        <dbReference type="ARBA" id="ARBA00022723"/>
    </source>
</evidence>
<evidence type="ECO:0000256" key="2">
    <source>
        <dbReference type="ARBA" id="ARBA00022771"/>
    </source>
</evidence>
<feature type="chain" id="PRO_5034953950" description="MYND-type zinc finger protein samB" evidence="6">
    <location>
        <begin position="20"/>
        <end position="566"/>
    </location>
</feature>
<evidence type="ECO:0000313" key="10">
    <source>
        <dbReference type="Proteomes" id="UP000434172"/>
    </source>
</evidence>
<evidence type="ECO:0000259" key="7">
    <source>
        <dbReference type="PROSITE" id="PS50865"/>
    </source>
</evidence>
<dbReference type="CDD" id="cd02182">
    <property type="entry name" value="GH16_Strep_laminarinase_like"/>
    <property type="match status" value="1"/>
</dbReference>
<dbReference type="Gene3D" id="2.60.120.200">
    <property type="match status" value="1"/>
</dbReference>
<accession>A0A8H3ZTL2</accession>
<evidence type="ECO:0000256" key="5">
    <source>
        <dbReference type="SAM" id="MobiDB-lite"/>
    </source>
</evidence>
<dbReference type="GO" id="GO:0005975">
    <property type="term" value="P:carbohydrate metabolic process"/>
    <property type="evidence" value="ECO:0007669"/>
    <property type="project" value="InterPro"/>
</dbReference>
<dbReference type="PANTHER" id="PTHR10963:SF60">
    <property type="entry name" value="GRAM-NEGATIVE BACTERIA-BINDING PROTEIN 1-RELATED"/>
    <property type="match status" value="1"/>
</dbReference>
<feature type="domain" description="MYND-type" evidence="7">
    <location>
        <begin position="307"/>
        <end position="345"/>
    </location>
</feature>
<keyword evidence="1" id="KW-0479">Metal-binding</keyword>
<reference evidence="9 10" key="1">
    <citation type="submission" date="2019-12" db="EMBL/GenBank/DDBJ databases">
        <title>A genome sequence resource for the geographically widespread anthracnose pathogen Colletotrichum asianum.</title>
        <authorList>
            <person name="Meng Y."/>
        </authorList>
    </citation>
    <scope>NUCLEOTIDE SEQUENCE [LARGE SCALE GENOMIC DNA]</scope>
    <source>
        <strain evidence="9 10">ICMP 18580</strain>
    </source>
</reference>
<dbReference type="InterPro" id="IPR002893">
    <property type="entry name" value="Znf_MYND"/>
</dbReference>
<feature type="domain" description="GH16" evidence="8">
    <location>
        <begin position="9"/>
        <end position="298"/>
    </location>
</feature>
<feature type="compositionally biased region" description="Polar residues" evidence="5">
    <location>
        <begin position="367"/>
        <end position="376"/>
    </location>
</feature>
<dbReference type="EMBL" id="WOWK01000055">
    <property type="protein sequence ID" value="KAF0323080.1"/>
    <property type="molecule type" value="Genomic_DNA"/>
</dbReference>
<dbReference type="GO" id="GO:0004553">
    <property type="term" value="F:hydrolase activity, hydrolyzing O-glycosyl compounds"/>
    <property type="evidence" value="ECO:0007669"/>
    <property type="project" value="InterPro"/>
</dbReference>
<dbReference type="SUPFAM" id="SSF49899">
    <property type="entry name" value="Concanavalin A-like lectins/glucanases"/>
    <property type="match status" value="1"/>
</dbReference>
<keyword evidence="10" id="KW-1185">Reference proteome</keyword>
<dbReference type="PANTHER" id="PTHR10963">
    <property type="entry name" value="GLYCOSYL HYDROLASE-RELATED"/>
    <property type="match status" value="1"/>
</dbReference>
<dbReference type="Gene3D" id="6.10.140.2220">
    <property type="match status" value="1"/>
</dbReference>
<gene>
    <name evidence="9" type="ORF">GQ607_009624</name>
</gene>
<proteinExistence type="predicted"/>
<dbReference type="AlphaFoldDB" id="A0A8H3ZTL2"/>
<feature type="signal peptide" evidence="6">
    <location>
        <begin position="1"/>
        <end position="19"/>
    </location>
</feature>
<evidence type="ECO:0000313" key="9">
    <source>
        <dbReference type="EMBL" id="KAF0323080.1"/>
    </source>
</evidence>
<dbReference type="SUPFAM" id="SSF144232">
    <property type="entry name" value="HIT/MYND zinc finger-like"/>
    <property type="match status" value="1"/>
</dbReference>
<feature type="region of interest" description="Disordered" evidence="5">
    <location>
        <begin position="347"/>
        <end position="383"/>
    </location>
</feature>
<evidence type="ECO:0000256" key="3">
    <source>
        <dbReference type="ARBA" id="ARBA00022833"/>
    </source>
</evidence>
<dbReference type="PROSITE" id="PS50865">
    <property type="entry name" value="ZF_MYND_2"/>
    <property type="match status" value="1"/>
</dbReference>
<evidence type="ECO:0008006" key="11">
    <source>
        <dbReference type="Google" id="ProtNLM"/>
    </source>
</evidence>
<dbReference type="InterPro" id="IPR050546">
    <property type="entry name" value="Glycosyl_Hydrlase_16"/>
</dbReference>
<keyword evidence="3" id="KW-0862">Zinc</keyword>
<evidence type="ECO:0000256" key="6">
    <source>
        <dbReference type="SAM" id="SignalP"/>
    </source>
</evidence>
<comment type="caution">
    <text evidence="9">The sequence shown here is derived from an EMBL/GenBank/DDBJ whole genome shotgun (WGS) entry which is preliminary data.</text>
</comment>
<dbReference type="InterPro" id="IPR000757">
    <property type="entry name" value="Beta-glucanase-like"/>
</dbReference>
<dbReference type="Proteomes" id="UP000434172">
    <property type="component" value="Unassembled WGS sequence"/>
</dbReference>
<keyword evidence="6" id="KW-0732">Signal</keyword>
<dbReference type="PROSITE" id="PS51762">
    <property type="entry name" value="GH16_2"/>
    <property type="match status" value="1"/>
</dbReference>
<name>A0A8H3ZTL2_9PEZI</name>
<dbReference type="OrthoDB" id="192832at2759"/>
<dbReference type="Pfam" id="PF26113">
    <property type="entry name" value="GH16_XgeA"/>
    <property type="match status" value="1"/>
</dbReference>
<keyword evidence="2 4" id="KW-0863">Zinc-finger</keyword>
<organism evidence="9 10">
    <name type="scientific">Colletotrichum asianum</name>
    <dbReference type="NCBI Taxonomy" id="702518"/>
    <lineage>
        <taxon>Eukaryota</taxon>
        <taxon>Fungi</taxon>
        <taxon>Dikarya</taxon>
        <taxon>Ascomycota</taxon>
        <taxon>Pezizomycotina</taxon>
        <taxon>Sordariomycetes</taxon>
        <taxon>Hypocreomycetidae</taxon>
        <taxon>Glomerellales</taxon>
        <taxon>Glomerellaceae</taxon>
        <taxon>Colletotrichum</taxon>
        <taxon>Colletotrichum gloeosporioides species complex</taxon>
    </lineage>
</organism>
<dbReference type="InterPro" id="IPR013320">
    <property type="entry name" value="ConA-like_dom_sf"/>
</dbReference>
<dbReference type="Pfam" id="PF01753">
    <property type="entry name" value="zf-MYND"/>
    <property type="match status" value="1"/>
</dbReference>
<evidence type="ECO:0000259" key="8">
    <source>
        <dbReference type="PROSITE" id="PS51762"/>
    </source>
</evidence>
<protein>
    <recommendedName>
        <fullName evidence="11">MYND-type zinc finger protein samB</fullName>
    </recommendedName>
</protein>
<dbReference type="GO" id="GO:0008270">
    <property type="term" value="F:zinc ion binding"/>
    <property type="evidence" value="ECO:0007669"/>
    <property type="project" value="UniProtKB-KW"/>
</dbReference>
<sequence>MRTFDLTAAILLALPVAQAQVPDIAGFSKTWFDDFTGSRGALPSSGNWLIDTGTSYPGGPANWGTGEVQTYTNSPSNVATNGQGNLVITAIKDAKGAWTSARIETKQTFMAPAGKKMRVQASLKLPNLGGGGIGYWPAFWTLGAAYRGNYWNWPSVGEIDIMENVNNVNRVWAVLHCGTNPGGPCNEPSGLGNNKNCPANSPCSGVFRTYTVEVDRTKSPEAIRWYVNDQLLHSVTQTQLPAAVWANTTKKAHFVLLNMAMGGSFPDAIYGSKTPIASTVSGGTLEAQYVAISFKHSLRQFTMAQACQKCKKDITDEAAECDRCDVKYCSKSCQNLHWKNHKKSCARTRTANPSEPPRYTTYGRAPPSSSTAWNPSRPTPSRGLEAPIMNAFTNLEKRTFLHNRPEKDVYKILIDCYRLRMEDDAKIVGIMEPDSIYASRSSDGKAGFRRFLETARRSVHGKLLPPWWNDEKQQECEVMAADVSGWSSLKTKLSKADVIQHYGDDHFPMQLRMLGEFVWGSAPGGQDGTQMRRMLASRETSTAGPGFVDVLHIDSTTGTGYSSAFN</sequence>